<organism evidence="2 3">
    <name type="scientific">Lactuca sativa</name>
    <name type="common">Garden lettuce</name>
    <dbReference type="NCBI Taxonomy" id="4236"/>
    <lineage>
        <taxon>Eukaryota</taxon>
        <taxon>Viridiplantae</taxon>
        <taxon>Streptophyta</taxon>
        <taxon>Embryophyta</taxon>
        <taxon>Tracheophyta</taxon>
        <taxon>Spermatophyta</taxon>
        <taxon>Magnoliopsida</taxon>
        <taxon>eudicotyledons</taxon>
        <taxon>Gunneridae</taxon>
        <taxon>Pentapetalae</taxon>
        <taxon>asterids</taxon>
        <taxon>campanulids</taxon>
        <taxon>Asterales</taxon>
        <taxon>Asteraceae</taxon>
        <taxon>Cichorioideae</taxon>
        <taxon>Cichorieae</taxon>
        <taxon>Lactucinae</taxon>
        <taxon>Lactuca</taxon>
    </lineage>
</organism>
<gene>
    <name evidence="2" type="ORF">LSAT_V11C800406720</name>
</gene>
<protein>
    <recommendedName>
        <fullName evidence="1">Reverse transcriptase zinc-binding domain-containing protein</fullName>
    </recommendedName>
</protein>
<reference evidence="2 3" key="1">
    <citation type="journal article" date="2017" name="Nat. Commun.">
        <title>Genome assembly with in vitro proximity ligation data and whole-genome triplication in lettuce.</title>
        <authorList>
            <person name="Reyes-Chin-Wo S."/>
            <person name="Wang Z."/>
            <person name="Yang X."/>
            <person name="Kozik A."/>
            <person name="Arikit S."/>
            <person name="Song C."/>
            <person name="Xia L."/>
            <person name="Froenicke L."/>
            <person name="Lavelle D.O."/>
            <person name="Truco M.J."/>
            <person name="Xia R."/>
            <person name="Zhu S."/>
            <person name="Xu C."/>
            <person name="Xu H."/>
            <person name="Xu X."/>
            <person name="Cox K."/>
            <person name="Korf I."/>
            <person name="Meyers B.C."/>
            <person name="Michelmore R.W."/>
        </authorList>
    </citation>
    <scope>NUCLEOTIDE SEQUENCE [LARGE SCALE GENOMIC DNA]</scope>
    <source>
        <strain evidence="3">cv. Salinas</strain>
        <tissue evidence="2">Seedlings</tissue>
    </source>
</reference>
<sequence length="372" mass="42390">MSTELLCSPIVPPLPLSAHVIDLNMAASNSESRDEDNFSSSSEFESVIKVGKEVGFQIDSDDPIATGIRSTVSEEESKLLRDAQKRVVELEQIVESQILSDGDLLERKECKSKITELDRFANMDLQQKAKVKWLIDGDENTAFFDGSIKSKNRKNRLHGLTINGVWNIVPSTIMNEIQGYFAEKFHERWPIRPKLISDQFKMLSVVKGIGSCKWITKRISNSRFTWKWKTPLRGNAVLCEFMELCSLINNIRLQPVIFDVYSVNTLRRQLDSTTSSYRGLIIEWSKIIPLKLAALGRIHVASNLEGRGLNVQSNLCPLCESESETVEHLFIHCKVAKETREWILKWCAIPNRQFSNMNGYLDFAASWAKILY</sequence>
<accession>A0A9R1UX09</accession>
<proteinExistence type="predicted"/>
<dbReference type="AlphaFoldDB" id="A0A9R1UX09"/>
<keyword evidence="3" id="KW-1185">Reference proteome</keyword>
<feature type="domain" description="Reverse transcriptase zinc-binding" evidence="1">
    <location>
        <begin position="291"/>
        <end position="338"/>
    </location>
</feature>
<evidence type="ECO:0000259" key="1">
    <source>
        <dbReference type="Pfam" id="PF13966"/>
    </source>
</evidence>
<comment type="caution">
    <text evidence="2">The sequence shown here is derived from an EMBL/GenBank/DDBJ whole genome shotgun (WGS) entry which is preliminary data.</text>
</comment>
<dbReference type="Pfam" id="PF13966">
    <property type="entry name" value="zf-RVT"/>
    <property type="match status" value="1"/>
</dbReference>
<dbReference type="Proteomes" id="UP000235145">
    <property type="component" value="Unassembled WGS sequence"/>
</dbReference>
<evidence type="ECO:0000313" key="3">
    <source>
        <dbReference type="Proteomes" id="UP000235145"/>
    </source>
</evidence>
<evidence type="ECO:0000313" key="2">
    <source>
        <dbReference type="EMBL" id="KAJ0194276.1"/>
    </source>
</evidence>
<dbReference type="EMBL" id="NBSK02000008">
    <property type="protein sequence ID" value="KAJ0194276.1"/>
    <property type="molecule type" value="Genomic_DNA"/>
</dbReference>
<dbReference type="InterPro" id="IPR026960">
    <property type="entry name" value="RVT-Znf"/>
</dbReference>
<name>A0A9R1UX09_LACSA</name>